<dbReference type="Pfam" id="PF05593">
    <property type="entry name" value="RHS_repeat"/>
    <property type="match status" value="1"/>
</dbReference>
<keyword evidence="2" id="KW-1133">Transmembrane helix</keyword>
<dbReference type="InterPro" id="IPR031325">
    <property type="entry name" value="RHS_repeat"/>
</dbReference>
<comment type="caution">
    <text evidence="4">The sequence shown here is derived from an EMBL/GenBank/DDBJ whole genome shotgun (WGS) entry which is preliminary data.</text>
</comment>
<dbReference type="Gene3D" id="2.180.10.10">
    <property type="entry name" value="RHS repeat-associated core"/>
    <property type="match status" value="2"/>
</dbReference>
<dbReference type="OrthoDB" id="442731at2759"/>
<dbReference type="EMBL" id="MSFL01000001">
    <property type="protein sequence ID" value="PWY92311.1"/>
    <property type="molecule type" value="Genomic_DNA"/>
</dbReference>
<keyword evidence="2" id="KW-0812">Transmembrane</keyword>
<feature type="domain" description="Teneurin-like YD-shell" evidence="3">
    <location>
        <begin position="1008"/>
        <end position="1313"/>
    </location>
</feature>
<dbReference type="STRING" id="1448321.A0A317X2D5"/>
<organism evidence="4 5">
    <name type="scientific">Aspergillus heteromorphus CBS 117.55</name>
    <dbReference type="NCBI Taxonomy" id="1448321"/>
    <lineage>
        <taxon>Eukaryota</taxon>
        <taxon>Fungi</taxon>
        <taxon>Dikarya</taxon>
        <taxon>Ascomycota</taxon>
        <taxon>Pezizomycotina</taxon>
        <taxon>Eurotiomycetes</taxon>
        <taxon>Eurotiomycetidae</taxon>
        <taxon>Eurotiales</taxon>
        <taxon>Aspergillaceae</taxon>
        <taxon>Aspergillus</taxon>
        <taxon>Aspergillus subgen. Circumdati</taxon>
    </lineage>
</organism>
<sequence length="1618" mass="177534">MIYSQGFNFDAYVEKGVDPRTGQYTCAIALYEVPSSVRNCPPFKLVLHYNPLNGNDIGLGRGWSFILSSYDHRNAKTLSLSTGENYHVTESASAVIVNDQKLQNFVFQKKSTSNYQITHKSGLIEVLTNGNNVFNTTVTTDIYGTNGRSLKLVWVRSGDQPRLSKVQEDSQDLVTIDYTDAAVTITQAPGTNESAAFTLVKRNSELVELRLPLAGSPSWKFTYGTSGLTNVTNPAGGVEDISYKANGHLLPRGAPVQAIPYVISHTARPLGGQPPIVTTYSYSDFNFLGYGGGLDWRDGEDNLYRMPASYQYTSTVQVVGGATTRYTYNKFHLVVSTQQQQGTKASTQTIAYYALSNTAFANQPAQYQLPKTAQTAYRDTSTGASRTETTEYEFDNWGNPTREKHPSGITTTREYYPAAGEIESGTGKVLCPADPHGFQRYLKLEAVTPAASNYQTPTRAKRYTYLKISAAANALTSYLVATQQLHTVEDGKNISSTECMYIDQPQARDHSRLQRQVARLLDQYVTTHEFTYTYTNSSTLKKATKMTTFDGHATHEDISSSLFSGLTLSEKDHSGIETTNQYDHMGRLTQTTTSPGTIFASTERTDYSLLDNGVGCLVTVTDPKGVQTRYFTDGLERLLRVEAQDDDGTWDIYRVYTGTFRAIQERSYNAQDQCIEEVDIDWLRTDAHPTEQRSTRSLTYDDWGQVSRITKNNGAVNLFAIDPITMTQTVGAEGEGQTKIQQNAFDTPASETLLKRDGSTYTRVEYAYDGIGRRMQMKDNSGHVTQYTYDSFDRVIQTTWPDGHATTTQYAAQSTAALPVAINLKGSSGFSTQTFDGLDRLIRSTVGGRTTTNAYAGVAPVPSLVTSPKGGQSQLTHEPALDFSLTSRVTTDATSSYQYDKQTADLLRMANSSMTTDLGYYPSRLLSHETNEATPSTNSAQYVYSQAGRLQKYTDVHGQQHTIQYDPYGRPQEITLGTLKTTLGYDLSDRVTKSVVQDGTQGSILTTDTAYDEFGREIRRVVQQGGKTLYQTVQSYSDTGLVTARDCTDGDGITIRLESFQYDNLNRLTDYQCQGTQPPVDEQGRSIRRQGFAFNSYDSFTQTRTAFADGSDNIASYTYSPSDPTQLIRITNTHPQDTPTINLEYDANGCLTRDEQGRTLVYDASSRLAAVYNQGQKVCEYVYDAVGRLMSQKIPNQPDTTLSYRDNILIAVTNGTKQTSFSADGGQYWGEVTRDGGSTKSQLWASDAQKSVSSWLENGEAHHQQYTPYGFSSGSTAIGFTGQWRDPVTGWYHLGNGYRVYNPRLKLFHSPDSWAPFTSGEINPYAYCLGDPINRADPNGHFSWRDLVLGVVGVVVGITVGVLTAGVGVAIGIGIGIAAGVASDVVTGAIYDVASGKAPTWGSVGTDALFGLIGGVGGELLGRGLAYAGKAAVRYIGREAPGVIRGALRTPVAAITETAAGRATAATTHGAVQVPEWVLERLRKGLPVLGLRGGAPAGKKAAKKTTQTVVERLAWTWDDARVLRGIDRSSLQQTHLNTYYEFRDLVKAGSHPSEAVRTMGGDLHFERLSGRLKDVYTIRLSQEHRVAFTIDARQRNVFVLNLGGHYPKLALAQDGAIL</sequence>
<accession>A0A317X2D5</accession>
<dbReference type="PANTHER" id="PTHR32305:SF15">
    <property type="entry name" value="PROTEIN RHSA-RELATED"/>
    <property type="match status" value="1"/>
</dbReference>
<protein>
    <recommendedName>
        <fullName evidence="3">Teneurin-like YD-shell domain-containing protein</fullName>
    </recommendedName>
</protein>
<dbReference type="PANTHER" id="PTHR32305">
    <property type="match status" value="1"/>
</dbReference>
<keyword evidence="1" id="KW-0677">Repeat</keyword>
<evidence type="ECO:0000313" key="5">
    <source>
        <dbReference type="Proteomes" id="UP000247233"/>
    </source>
</evidence>
<evidence type="ECO:0000259" key="3">
    <source>
        <dbReference type="Pfam" id="PF25023"/>
    </source>
</evidence>
<proteinExistence type="predicted"/>
<evidence type="ECO:0000256" key="1">
    <source>
        <dbReference type="ARBA" id="ARBA00022737"/>
    </source>
</evidence>
<feature type="transmembrane region" description="Helical" evidence="2">
    <location>
        <begin position="1347"/>
        <end position="1373"/>
    </location>
</feature>
<dbReference type="VEuPathDB" id="FungiDB:BO70DRAFT_327401"/>
<dbReference type="InterPro" id="IPR022385">
    <property type="entry name" value="Rhs_assc_core"/>
</dbReference>
<evidence type="ECO:0000313" key="4">
    <source>
        <dbReference type="EMBL" id="PWY92311.1"/>
    </source>
</evidence>
<dbReference type="InterPro" id="IPR006530">
    <property type="entry name" value="YD"/>
</dbReference>
<dbReference type="Proteomes" id="UP000247233">
    <property type="component" value="Unassembled WGS sequence"/>
</dbReference>
<evidence type="ECO:0000256" key="2">
    <source>
        <dbReference type="SAM" id="Phobius"/>
    </source>
</evidence>
<dbReference type="Pfam" id="PF25023">
    <property type="entry name" value="TEN_YD-shell"/>
    <property type="match status" value="1"/>
</dbReference>
<dbReference type="InterPro" id="IPR056823">
    <property type="entry name" value="TEN-like_YD-shell"/>
</dbReference>
<dbReference type="NCBIfam" id="TIGR01643">
    <property type="entry name" value="YD_repeat_2x"/>
    <property type="match status" value="2"/>
</dbReference>
<keyword evidence="2" id="KW-0472">Membrane</keyword>
<dbReference type="NCBIfam" id="TIGR03696">
    <property type="entry name" value="Rhs_assc_core"/>
    <property type="match status" value="1"/>
</dbReference>
<keyword evidence="5" id="KW-1185">Reference proteome</keyword>
<dbReference type="GeneID" id="37062933"/>
<reference evidence="4 5" key="1">
    <citation type="submission" date="2016-12" db="EMBL/GenBank/DDBJ databases">
        <title>The genomes of Aspergillus section Nigri reveals drivers in fungal speciation.</title>
        <authorList>
            <consortium name="DOE Joint Genome Institute"/>
            <person name="Vesth T.C."/>
            <person name="Nybo J."/>
            <person name="Theobald S."/>
            <person name="Brandl J."/>
            <person name="Frisvad J.C."/>
            <person name="Nielsen K.F."/>
            <person name="Lyhne E.K."/>
            <person name="Kogle M.E."/>
            <person name="Kuo A."/>
            <person name="Riley R."/>
            <person name="Clum A."/>
            <person name="Nolan M."/>
            <person name="Lipzen A."/>
            <person name="Salamov A."/>
            <person name="Henrissat B."/>
            <person name="Wiebenga A."/>
            <person name="De Vries R.P."/>
            <person name="Grigoriev I.V."/>
            <person name="Mortensen U.H."/>
            <person name="Andersen M.R."/>
            <person name="Baker S.E."/>
        </authorList>
    </citation>
    <scope>NUCLEOTIDE SEQUENCE [LARGE SCALE GENOMIC DNA]</scope>
    <source>
        <strain evidence="4 5">CBS 117.55</strain>
    </source>
</reference>
<name>A0A317X2D5_9EURO</name>
<gene>
    <name evidence="4" type="ORF">BO70DRAFT_327401</name>
</gene>
<dbReference type="InterPro" id="IPR050708">
    <property type="entry name" value="T6SS_VgrG/RHS"/>
</dbReference>
<dbReference type="RefSeq" id="XP_025404050.1">
    <property type="nucleotide sequence ID" value="XM_025540696.1"/>
</dbReference>